<keyword evidence="3" id="KW-1185">Reference proteome</keyword>
<dbReference type="AlphaFoldDB" id="A0A2D0NIH7"/>
<proteinExistence type="predicted"/>
<keyword evidence="1" id="KW-0732">Signal</keyword>
<sequence length="215" mass="23845">MRYCLISLLFLFIFSDRLPAETTDPLAIVIGDLAGNAEQTIYFPGGTTFQVTNGSRQTLEPQISTPGAFVYEGDLILQVFPSYRPEQAQVFDLEQKRLRIFTSDEAARAAGFAYEAKRRNNASGITDAYGRYIGEVKAKTELTPSAKVPGTYHLRLTFSNGLVFTYEDGTVGAQLEGEALPVKSKYIIRTKLGTAKVSFDPEDGEVWYVFDPADR</sequence>
<feature type="chain" id="PRO_5012587400" evidence="1">
    <location>
        <begin position="21"/>
        <end position="215"/>
    </location>
</feature>
<gene>
    <name evidence="2" type="ORF">CRP01_02980</name>
</gene>
<evidence type="ECO:0000313" key="3">
    <source>
        <dbReference type="Proteomes" id="UP000223913"/>
    </source>
</evidence>
<dbReference type="EMBL" id="PDUD01000002">
    <property type="protein sequence ID" value="PHN08302.1"/>
    <property type="molecule type" value="Genomic_DNA"/>
</dbReference>
<dbReference type="Proteomes" id="UP000223913">
    <property type="component" value="Unassembled WGS sequence"/>
</dbReference>
<evidence type="ECO:0000313" key="2">
    <source>
        <dbReference type="EMBL" id="PHN08302.1"/>
    </source>
</evidence>
<feature type="signal peptide" evidence="1">
    <location>
        <begin position="1"/>
        <end position="20"/>
    </location>
</feature>
<evidence type="ECO:0000256" key="1">
    <source>
        <dbReference type="SAM" id="SignalP"/>
    </source>
</evidence>
<accession>A0A2D0NIH7</accession>
<comment type="caution">
    <text evidence="2">The sequence shown here is derived from an EMBL/GenBank/DDBJ whole genome shotgun (WGS) entry which is preliminary data.</text>
</comment>
<protein>
    <submittedName>
        <fullName evidence="2">Uncharacterized protein</fullName>
    </submittedName>
</protein>
<organism evidence="2 3">
    <name type="scientific">Flavilitoribacter nigricans (strain ATCC 23147 / DSM 23189 / NBRC 102662 / NCIMB 1420 / SS-2)</name>
    <name type="common">Lewinella nigricans</name>
    <dbReference type="NCBI Taxonomy" id="1122177"/>
    <lineage>
        <taxon>Bacteria</taxon>
        <taxon>Pseudomonadati</taxon>
        <taxon>Bacteroidota</taxon>
        <taxon>Saprospiria</taxon>
        <taxon>Saprospirales</taxon>
        <taxon>Lewinellaceae</taxon>
        <taxon>Flavilitoribacter</taxon>
    </lineage>
</organism>
<reference evidence="2 3" key="1">
    <citation type="submission" date="2017-10" db="EMBL/GenBank/DDBJ databases">
        <title>The draft genome sequence of Lewinella nigricans NBRC 102662.</title>
        <authorList>
            <person name="Wang K."/>
        </authorList>
    </citation>
    <scope>NUCLEOTIDE SEQUENCE [LARGE SCALE GENOMIC DNA]</scope>
    <source>
        <strain evidence="2 3">NBRC 102662</strain>
    </source>
</reference>
<name>A0A2D0NIH7_FLAN2</name>